<sequence>MITPKRRNLSLIEVLVVIAIIGILASLLLPTLARARESARDATCKNNLKQWGVLSHIFADDNNGGIPPSYDNTWTSWDAMFKRDYSDTASAGMNHCPTFSEFNGLERSYSSNKPIMKHQVDTGSVDGDGNRSYGDLLRYNELRFPSDAFMLIDAKNWNNYGTSYPFLDSPGWAWVGMWGNLDPDTAAVGPEDYHPPFIDIDQFTGPRFRHLGDKKANVLITDGHVEGFEVHRIQGKNTANYN</sequence>
<dbReference type="EMBL" id="ABCK01000013">
    <property type="protein sequence ID" value="EDM26854.1"/>
    <property type="molecule type" value="Genomic_DNA"/>
</dbReference>
<dbReference type="RefSeq" id="WP_007279345.1">
    <property type="nucleotide sequence ID" value="NZ_ABCK01000013.1"/>
</dbReference>
<reference evidence="1 2" key="1">
    <citation type="journal article" date="2010" name="J. Bacteriol.">
        <title>Genome sequence of Lentisphaera araneosa HTCC2155T, the type species of the order Lentisphaerales in the phylum Lentisphaerae.</title>
        <authorList>
            <person name="Thrash J.C."/>
            <person name="Cho J.C."/>
            <person name="Vergin K.L."/>
            <person name="Morris R.M."/>
            <person name="Giovannoni S.J."/>
        </authorList>
    </citation>
    <scope>NUCLEOTIDE SEQUENCE [LARGE SCALE GENOMIC DNA]</scope>
    <source>
        <strain evidence="1 2">HTCC2155</strain>
    </source>
</reference>
<dbReference type="NCBIfam" id="TIGR02532">
    <property type="entry name" value="IV_pilin_GFxxxE"/>
    <property type="match status" value="1"/>
</dbReference>
<dbReference type="PANTHER" id="PTHR30093:SF2">
    <property type="entry name" value="TYPE II SECRETION SYSTEM PROTEIN H"/>
    <property type="match status" value="1"/>
</dbReference>
<accession>A6DNA6</accession>
<organism evidence="1 2">
    <name type="scientific">Lentisphaera araneosa HTCC2155</name>
    <dbReference type="NCBI Taxonomy" id="313628"/>
    <lineage>
        <taxon>Bacteria</taxon>
        <taxon>Pseudomonadati</taxon>
        <taxon>Lentisphaerota</taxon>
        <taxon>Lentisphaeria</taxon>
        <taxon>Lentisphaerales</taxon>
        <taxon>Lentisphaeraceae</taxon>
        <taxon>Lentisphaera</taxon>
    </lineage>
</organism>
<dbReference type="eggNOG" id="COG2165">
    <property type="taxonomic scope" value="Bacteria"/>
</dbReference>
<dbReference type="Gene3D" id="3.30.700.10">
    <property type="entry name" value="Glycoprotein, Type 4 Pilin"/>
    <property type="match status" value="1"/>
</dbReference>
<dbReference type="AlphaFoldDB" id="A6DNA6"/>
<dbReference type="Proteomes" id="UP000004947">
    <property type="component" value="Unassembled WGS sequence"/>
</dbReference>
<dbReference type="SUPFAM" id="SSF54523">
    <property type="entry name" value="Pili subunits"/>
    <property type="match status" value="1"/>
</dbReference>
<gene>
    <name evidence="1" type="ORF">LNTAR_06399</name>
</gene>
<name>A6DNA6_9BACT</name>
<dbReference type="STRING" id="313628.LNTAR_06399"/>
<proteinExistence type="predicted"/>
<protein>
    <submittedName>
        <fullName evidence="1">Uncharacterized protein</fullName>
    </submittedName>
</protein>
<keyword evidence="2" id="KW-1185">Reference proteome</keyword>
<dbReference type="PANTHER" id="PTHR30093">
    <property type="entry name" value="GENERAL SECRETION PATHWAY PROTEIN G"/>
    <property type="match status" value="1"/>
</dbReference>
<dbReference type="OrthoDB" id="269301at2"/>
<comment type="caution">
    <text evidence="1">The sequence shown here is derived from an EMBL/GenBank/DDBJ whole genome shotgun (WGS) entry which is preliminary data.</text>
</comment>
<evidence type="ECO:0000313" key="1">
    <source>
        <dbReference type="EMBL" id="EDM26854.1"/>
    </source>
</evidence>
<evidence type="ECO:0000313" key="2">
    <source>
        <dbReference type="Proteomes" id="UP000004947"/>
    </source>
</evidence>
<dbReference type="InterPro" id="IPR045584">
    <property type="entry name" value="Pilin-like"/>
</dbReference>
<dbReference type="InterPro" id="IPR012902">
    <property type="entry name" value="N_methyl_site"/>
</dbReference>